<keyword evidence="2" id="KW-1185">Reference proteome</keyword>
<organism evidence="1 2">
    <name type="scientific">Datura stramonium</name>
    <name type="common">Jimsonweed</name>
    <name type="synonym">Common thornapple</name>
    <dbReference type="NCBI Taxonomy" id="4076"/>
    <lineage>
        <taxon>Eukaryota</taxon>
        <taxon>Viridiplantae</taxon>
        <taxon>Streptophyta</taxon>
        <taxon>Embryophyta</taxon>
        <taxon>Tracheophyta</taxon>
        <taxon>Spermatophyta</taxon>
        <taxon>Magnoliopsida</taxon>
        <taxon>eudicotyledons</taxon>
        <taxon>Gunneridae</taxon>
        <taxon>Pentapetalae</taxon>
        <taxon>asterids</taxon>
        <taxon>lamiids</taxon>
        <taxon>Solanales</taxon>
        <taxon>Solanaceae</taxon>
        <taxon>Solanoideae</taxon>
        <taxon>Datureae</taxon>
        <taxon>Datura</taxon>
    </lineage>
</organism>
<protein>
    <submittedName>
        <fullName evidence="1">Uncharacterized protein</fullName>
    </submittedName>
</protein>
<name>A0ABS8V2I8_DATST</name>
<evidence type="ECO:0000313" key="1">
    <source>
        <dbReference type="EMBL" id="MCD9641306.1"/>
    </source>
</evidence>
<dbReference type="EMBL" id="JACEIK010003325">
    <property type="protein sequence ID" value="MCD9641306.1"/>
    <property type="molecule type" value="Genomic_DNA"/>
</dbReference>
<sequence>FPGLSHDEAHLIRLPTPNNTIKTLVGVMKDVLFKVEKFVLAIDFVVLDSVMWIEIFPSFLKTISATESLDDDKHEIMFRNVVESITFKLGASSIGVGDICVVNVEQEVGKVAEHAIAVSPKRKKTKLS</sequence>
<reference evidence="1 2" key="1">
    <citation type="journal article" date="2021" name="BMC Genomics">
        <title>Datura genome reveals duplications of psychoactive alkaloid biosynthetic genes and high mutation rate following tissue culture.</title>
        <authorList>
            <person name="Rajewski A."/>
            <person name="Carter-House D."/>
            <person name="Stajich J."/>
            <person name="Litt A."/>
        </authorList>
    </citation>
    <scope>NUCLEOTIDE SEQUENCE [LARGE SCALE GENOMIC DNA]</scope>
    <source>
        <strain evidence="1">AR-01</strain>
    </source>
</reference>
<feature type="non-terminal residue" evidence="1">
    <location>
        <position position="1"/>
    </location>
</feature>
<accession>A0ABS8V2I8</accession>
<evidence type="ECO:0000313" key="2">
    <source>
        <dbReference type="Proteomes" id="UP000823775"/>
    </source>
</evidence>
<comment type="caution">
    <text evidence="1">The sequence shown here is derived from an EMBL/GenBank/DDBJ whole genome shotgun (WGS) entry which is preliminary data.</text>
</comment>
<gene>
    <name evidence="1" type="ORF">HAX54_027414</name>
</gene>
<dbReference type="Proteomes" id="UP000823775">
    <property type="component" value="Unassembled WGS sequence"/>
</dbReference>
<proteinExistence type="predicted"/>